<accession>A0A177C3F0</accession>
<dbReference type="GO" id="GO:0016020">
    <property type="term" value="C:membrane"/>
    <property type="evidence" value="ECO:0007669"/>
    <property type="project" value="UniProtKB-SubCell"/>
</dbReference>
<dbReference type="InParanoid" id="A0A177C3F0"/>
<gene>
    <name evidence="8" type="ORF">CC84DRAFT_1167860</name>
</gene>
<evidence type="ECO:0000313" key="9">
    <source>
        <dbReference type="Proteomes" id="UP000077069"/>
    </source>
</evidence>
<comment type="similarity">
    <text evidence="5">Belongs to the SAT4 family.</text>
</comment>
<dbReference type="RefSeq" id="XP_018032056.1">
    <property type="nucleotide sequence ID" value="XM_018179275.1"/>
</dbReference>
<dbReference type="EMBL" id="KV441557">
    <property type="protein sequence ID" value="OAG01691.1"/>
    <property type="molecule type" value="Genomic_DNA"/>
</dbReference>
<organism evidence="8 9">
    <name type="scientific">Paraphaeosphaeria sporulosa</name>
    <dbReference type="NCBI Taxonomy" id="1460663"/>
    <lineage>
        <taxon>Eukaryota</taxon>
        <taxon>Fungi</taxon>
        <taxon>Dikarya</taxon>
        <taxon>Ascomycota</taxon>
        <taxon>Pezizomycotina</taxon>
        <taxon>Dothideomycetes</taxon>
        <taxon>Pleosporomycetidae</taxon>
        <taxon>Pleosporales</taxon>
        <taxon>Massarineae</taxon>
        <taxon>Didymosphaeriaceae</taxon>
        <taxon>Paraphaeosphaeria</taxon>
    </lineage>
</organism>
<keyword evidence="2 6" id="KW-0812">Transmembrane</keyword>
<keyword evidence="9" id="KW-1185">Reference proteome</keyword>
<protein>
    <recommendedName>
        <fullName evidence="7">Rhodopsin domain-containing protein</fullName>
    </recommendedName>
</protein>
<feature type="transmembrane region" description="Helical" evidence="6">
    <location>
        <begin position="54"/>
        <end position="73"/>
    </location>
</feature>
<feature type="transmembrane region" description="Helical" evidence="6">
    <location>
        <begin position="177"/>
        <end position="201"/>
    </location>
</feature>
<keyword evidence="3 6" id="KW-1133">Transmembrane helix</keyword>
<dbReference type="GeneID" id="28762761"/>
<sequence>MAELPTEEQAKLAKENRSFEIIIIVSSFTIFAMIAVGLRLFTRLKITKMFGQEDVFIIFAMASAIALGGFQIKEAAWGNGRHQLFMDQTATEWMLIYLYCSIPTYNIALFFVRISILLQYRRIFVFSRGVWSANTFLMGVSAAFALESVFVGVFQCVPIDAFWDTKKMPAARCINVIAWYYANAGLNVAVDLLIAVLPVRAIWRLHIPAKQKVAVQLILTMGWVICIVSILRLHSLIVLGKHPEDISWHGAAPAYFSAIEVNLGIVCASLPALKPLIARVVPEFLMRQLSHLSRLTRTATSDHQSCMLSEDDHRWHAAIGDDLTPPSPLPPDQVFVTREFGRHSEINTNLGEVERTYHTG</sequence>
<evidence type="ECO:0000256" key="1">
    <source>
        <dbReference type="ARBA" id="ARBA00004141"/>
    </source>
</evidence>
<keyword evidence="4 6" id="KW-0472">Membrane</keyword>
<name>A0A177C3F0_9PLEO</name>
<dbReference type="AlphaFoldDB" id="A0A177C3F0"/>
<feature type="transmembrane region" description="Helical" evidence="6">
    <location>
        <begin position="93"/>
        <end position="114"/>
    </location>
</feature>
<dbReference type="Pfam" id="PF20684">
    <property type="entry name" value="Fung_rhodopsin"/>
    <property type="match status" value="1"/>
</dbReference>
<feature type="transmembrane region" description="Helical" evidence="6">
    <location>
        <begin position="213"/>
        <end position="234"/>
    </location>
</feature>
<dbReference type="InterPro" id="IPR049326">
    <property type="entry name" value="Rhodopsin_dom_fungi"/>
</dbReference>
<feature type="transmembrane region" description="Helical" evidence="6">
    <location>
        <begin position="135"/>
        <end position="157"/>
    </location>
</feature>
<dbReference type="PANTHER" id="PTHR33048:SF47">
    <property type="entry name" value="INTEGRAL MEMBRANE PROTEIN-RELATED"/>
    <property type="match status" value="1"/>
</dbReference>
<dbReference type="PANTHER" id="PTHR33048">
    <property type="entry name" value="PTH11-LIKE INTEGRAL MEMBRANE PROTEIN (AFU_ORTHOLOGUE AFUA_5G11245)"/>
    <property type="match status" value="1"/>
</dbReference>
<dbReference type="OrthoDB" id="444631at2759"/>
<evidence type="ECO:0000256" key="3">
    <source>
        <dbReference type="ARBA" id="ARBA00022989"/>
    </source>
</evidence>
<comment type="subcellular location">
    <subcellularLocation>
        <location evidence="1">Membrane</location>
        <topology evidence="1">Multi-pass membrane protein</topology>
    </subcellularLocation>
</comment>
<dbReference type="Proteomes" id="UP000077069">
    <property type="component" value="Unassembled WGS sequence"/>
</dbReference>
<evidence type="ECO:0000259" key="7">
    <source>
        <dbReference type="Pfam" id="PF20684"/>
    </source>
</evidence>
<dbReference type="InterPro" id="IPR052337">
    <property type="entry name" value="SAT4-like"/>
</dbReference>
<evidence type="ECO:0000313" key="8">
    <source>
        <dbReference type="EMBL" id="OAG01691.1"/>
    </source>
</evidence>
<evidence type="ECO:0000256" key="5">
    <source>
        <dbReference type="ARBA" id="ARBA00038359"/>
    </source>
</evidence>
<reference evidence="8 9" key="1">
    <citation type="submission" date="2016-05" db="EMBL/GenBank/DDBJ databases">
        <title>Comparative analysis of secretome profiles of manganese(II)-oxidizing ascomycete fungi.</title>
        <authorList>
            <consortium name="DOE Joint Genome Institute"/>
            <person name="Zeiner C.A."/>
            <person name="Purvine S.O."/>
            <person name="Zink E.M."/>
            <person name="Wu S."/>
            <person name="Pasa-Tolic L."/>
            <person name="Chaput D.L."/>
            <person name="Haridas S."/>
            <person name="Grigoriev I.V."/>
            <person name="Santelli C.M."/>
            <person name="Hansel C.M."/>
        </authorList>
    </citation>
    <scope>NUCLEOTIDE SEQUENCE [LARGE SCALE GENOMIC DNA]</scope>
    <source>
        <strain evidence="8 9">AP3s5-JAC2a</strain>
    </source>
</reference>
<dbReference type="STRING" id="1460663.A0A177C3F0"/>
<feature type="domain" description="Rhodopsin" evidence="7">
    <location>
        <begin position="38"/>
        <end position="279"/>
    </location>
</feature>
<proteinExistence type="inferred from homology"/>
<evidence type="ECO:0000256" key="2">
    <source>
        <dbReference type="ARBA" id="ARBA00022692"/>
    </source>
</evidence>
<evidence type="ECO:0000256" key="4">
    <source>
        <dbReference type="ARBA" id="ARBA00023136"/>
    </source>
</evidence>
<evidence type="ECO:0000256" key="6">
    <source>
        <dbReference type="SAM" id="Phobius"/>
    </source>
</evidence>
<feature type="transmembrane region" description="Helical" evidence="6">
    <location>
        <begin position="21"/>
        <end position="42"/>
    </location>
</feature>